<proteinExistence type="inferred from homology"/>
<gene>
    <name evidence="11" type="ORF">FYC51_10580</name>
</gene>
<evidence type="ECO:0000256" key="9">
    <source>
        <dbReference type="ARBA" id="ARBA00048173"/>
    </source>
</evidence>
<reference evidence="11 12" key="1">
    <citation type="submission" date="2019-08" db="EMBL/GenBank/DDBJ databases">
        <authorList>
            <person name="Hu J."/>
        </authorList>
    </citation>
    <scope>NUCLEOTIDE SEQUENCE [LARGE SCALE GENOMIC DNA]</scope>
    <source>
        <strain evidence="11 12">NEAU-184</strain>
    </source>
</reference>
<keyword evidence="6 11" id="KW-0695">RNA-directed DNA polymerase</keyword>
<evidence type="ECO:0000313" key="11">
    <source>
        <dbReference type="EMBL" id="TYL54034.1"/>
    </source>
</evidence>
<evidence type="ECO:0000259" key="10">
    <source>
        <dbReference type="PROSITE" id="PS50878"/>
    </source>
</evidence>
<evidence type="ECO:0000256" key="5">
    <source>
        <dbReference type="ARBA" id="ARBA00022842"/>
    </source>
</evidence>
<dbReference type="GO" id="GO:0051607">
    <property type="term" value="P:defense response to virus"/>
    <property type="evidence" value="ECO:0007669"/>
    <property type="project" value="UniProtKB-KW"/>
</dbReference>
<keyword evidence="12" id="KW-1185">Reference proteome</keyword>
<dbReference type="PROSITE" id="PS50878">
    <property type="entry name" value="RT_POL"/>
    <property type="match status" value="1"/>
</dbReference>
<dbReference type="InterPro" id="IPR000123">
    <property type="entry name" value="Reverse_transcriptase_msDNA"/>
</dbReference>
<feature type="domain" description="Reverse transcriptase" evidence="10">
    <location>
        <begin position="53"/>
        <end position="291"/>
    </location>
</feature>
<dbReference type="EC" id="2.7.7.49" evidence="1"/>
<dbReference type="GO" id="GO:0003723">
    <property type="term" value="F:RNA binding"/>
    <property type="evidence" value="ECO:0007669"/>
    <property type="project" value="InterPro"/>
</dbReference>
<dbReference type="InterPro" id="IPR043502">
    <property type="entry name" value="DNA/RNA_pol_sf"/>
</dbReference>
<dbReference type="PANTHER" id="PTHR34047:SF7">
    <property type="entry name" value="RNA-DIRECTED DNA POLYMERASE"/>
    <property type="match status" value="1"/>
</dbReference>
<evidence type="ECO:0000256" key="7">
    <source>
        <dbReference type="ARBA" id="ARBA00023118"/>
    </source>
</evidence>
<dbReference type="GO" id="GO:0046872">
    <property type="term" value="F:metal ion binding"/>
    <property type="evidence" value="ECO:0007669"/>
    <property type="project" value="UniProtKB-KW"/>
</dbReference>
<dbReference type="Proteomes" id="UP000325243">
    <property type="component" value="Unassembled WGS sequence"/>
</dbReference>
<keyword evidence="2" id="KW-0808">Transferase</keyword>
<keyword evidence="7" id="KW-0051">Antiviral defense</keyword>
<dbReference type="AlphaFoldDB" id="A0A5S4V530"/>
<organism evidence="11 12">
    <name type="scientific">Agromyces mariniharenae</name>
    <dbReference type="NCBI Taxonomy" id="2604423"/>
    <lineage>
        <taxon>Bacteria</taxon>
        <taxon>Bacillati</taxon>
        <taxon>Actinomycetota</taxon>
        <taxon>Actinomycetes</taxon>
        <taxon>Micrococcales</taxon>
        <taxon>Microbacteriaceae</taxon>
        <taxon>Agromyces</taxon>
    </lineage>
</organism>
<evidence type="ECO:0000256" key="1">
    <source>
        <dbReference type="ARBA" id="ARBA00012493"/>
    </source>
</evidence>
<keyword evidence="4" id="KW-0479">Metal-binding</keyword>
<accession>A0A5S4V530</accession>
<evidence type="ECO:0000313" key="12">
    <source>
        <dbReference type="Proteomes" id="UP000325243"/>
    </source>
</evidence>
<comment type="catalytic activity">
    <reaction evidence="9">
        <text>DNA(n) + a 2'-deoxyribonucleoside 5'-triphosphate = DNA(n+1) + diphosphate</text>
        <dbReference type="Rhea" id="RHEA:22508"/>
        <dbReference type="Rhea" id="RHEA-COMP:17339"/>
        <dbReference type="Rhea" id="RHEA-COMP:17340"/>
        <dbReference type="ChEBI" id="CHEBI:33019"/>
        <dbReference type="ChEBI" id="CHEBI:61560"/>
        <dbReference type="ChEBI" id="CHEBI:173112"/>
        <dbReference type="EC" id="2.7.7.49"/>
    </reaction>
</comment>
<dbReference type="EMBL" id="VSSB01000001">
    <property type="protein sequence ID" value="TYL54034.1"/>
    <property type="molecule type" value="Genomic_DNA"/>
</dbReference>
<dbReference type="RefSeq" id="WP_148733498.1">
    <property type="nucleotide sequence ID" value="NZ_VSSB01000001.1"/>
</dbReference>
<evidence type="ECO:0000256" key="8">
    <source>
        <dbReference type="ARBA" id="ARBA00034120"/>
    </source>
</evidence>
<name>A0A5S4V530_9MICO</name>
<keyword evidence="5" id="KW-0460">Magnesium</keyword>
<comment type="similarity">
    <text evidence="8">Belongs to the bacterial reverse transcriptase family.</text>
</comment>
<dbReference type="Pfam" id="PF00078">
    <property type="entry name" value="RVT_1"/>
    <property type="match status" value="1"/>
</dbReference>
<sequence>MRPPHLYYRDGIALGVDPDVLERAADERARLRAQGAYPLLSLAHLAHETGASYTYLREVVSRTRDPYQDVAIPKADGGTRPISAPEPILMDVQRWILKHLLERTPTHPASFAYRPGTSIVHCAEQHAGASWMVKMDLHDFFGTVTETSVYRVFRRLGYAKLVSFELARITTRAQNARYAPWLAGNRTIRAYSVDAEGVLPQGGPSSGQLANAAATRLDRLIQSFALEAGLTYTRYSDDLMFSSHAAFRRVDAVNVIRRVSGLTRAAGFSPHRNKSRIVPPGARRVVLGLLVDDSVRLLPEHRRRIEVHIRACEKFGLAEHAAHRGFDSVFSFVDHLDGWISFALGVERDRAMVWRSRFNHVLSGAGLLSAIQRV</sequence>
<dbReference type="InterPro" id="IPR000477">
    <property type="entry name" value="RT_dom"/>
</dbReference>
<evidence type="ECO:0000256" key="6">
    <source>
        <dbReference type="ARBA" id="ARBA00022918"/>
    </source>
</evidence>
<dbReference type="GO" id="GO:0003964">
    <property type="term" value="F:RNA-directed DNA polymerase activity"/>
    <property type="evidence" value="ECO:0007669"/>
    <property type="project" value="UniProtKB-KW"/>
</dbReference>
<dbReference type="CDD" id="cd03487">
    <property type="entry name" value="RT_Bac_retron_II"/>
    <property type="match status" value="1"/>
</dbReference>
<evidence type="ECO:0000256" key="2">
    <source>
        <dbReference type="ARBA" id="ARBA00022679"/>
    </source>
</evidence>
<dbReference type="SUPFAM" id="SSF56672">
    <property type="entry name" value="DNA/RNA polymerases"/>
    <property type="match status" value="1"/>
</dbReference>
<dbReference type="InterPro" id="IPR051083">
    <property type="entry name" value="GrpII_Intron_Splice-Mob/Def"/>
</dbReference>
<comment type="caution">
    <text evidence="11">The sequence shown here is derived from an EMBL/GenBank/DDBJ whole genome shotgun (WGS) entry which is preliminary data.</text>
</comment>
<protein>
    <recommendedName>
        <fullName evidence="1">RNA-directed DNA polymerase</fullName>
        <ecNumber evidence="1">2.7.7.49</ecNumber>
    </recommendedName>
</protein>
<dbReference type="PANTHER" id="PTHR34047">
    <property type="entry name" value="NUCLEAR INTRON MATURASE 1, MITOCHONDRIAL-RELATED"/>
    <property type="match status" value="1"/>
</dbReference>
<evidence type="ECO:0000256" key="4">
    <source>
        <dbReference type="ARBA" id="ARBA00022723"/>
    </source>
</evidence>
<keyword evidence="3" id="KW-0548">Nucleotidyltransferase</keyword>
<evidence type="ECO:0000256" key="3">
    <source>
        <dbReference type="ARBA" id="ARBA00022695"/>
    </source>
</evidence>
<dbReference type="PRINTS" id="PR00866">
    <property type="entry name" value="RNADNAPOLMS"/>
</dbReference>